<dbReference type="Gene3D" id="3.50.50.60">
    <property type="entry name" value="FAD/NAD(P)-binding domain"/>
    <property type="match status" value="1"/>
</dbReference>
<organism evidence="4 5">
    <name type="scientific">Tetrapyrgos nigripes</name>
    <dbReference type="NCBI Taxonomy" id="182062"/>
    <lineage>
        <taxon>Eukaryota</taxon>
        <taxon>Fungi</taxon>
        <taxon>Dikarya</taxon>
        <taxon>Basidiomycota</taxon>
        <taxon>Agaricomycotina</taxon>
        <taxon>Agaricomycetes</taxon>
        <taxon>Agaricomycetidae</taxon>
        <taxon>Agaricales</taxon>
        <taxon>Marasmiineae</taxon>
        <taxon>Marasmiaceae</taxon>
        <taxon>Tetrapyrgos</taxon>
    </lineage>
</organism>
<evidence type="ECO:0000313" key="5">
    <source>
        <dbReference type="Proteomes" id="UP000559256"/>
    </source>
</evidence>
<comment type="caution">
    <text evidence="4">The sequence shown here is derived from an EMBL/GenBank/DDBJ whole genome shotgun (WGS) entry which is preliminary data.</text>
</comment>
<protein>
    <recommendedName>
        <fullName evidence="3">Glucose-methanol-choline oxidoreductase N-terminal domain-containing protein</fullName>
    </recommendedName>
</protein>
<feature type="compositionally biased region" description="Polar residues" evidence="2">
    <location>
        <begin position="133"/>
        <end position="150"/>
    </location>
</feature>
<dbReference type="Proteomes" id="UP000559256">
    <property type="component" value="Unassembled WGS sequence"/>
</dbReference>
<dbReference type="InterPro" id="IPR036188">
    <property type="entry name" value="FAD/NAD-bd_sf"/>
</dbReference>
<name>A0A8H5LHX0_9AGAR</name>
<dbReference type="Gene3D" id="3.30.560.10">
    <property type="entry name" value="Glucose Oxidase, domain 3"/>
    <property type="match status" value="1"/>
</dbReference>
<dbReference type="InterPro" id="IPR012132">
    <property type="entry name" value="GMC_OxRdtase"/>
</dbReference>
<evidence type="ECO:0000256" key="1">
    <source>
        <dbReference type="ARBA" id="ARBA00010790"/>
    </source>
</evidence>
<reference evidence="4 5" key="1">
    <citation type="journal article" date="2020" name="ISME J.">
        <title>Uncovering the hidden diversity of litter-decomposition mechanisms in mushroom-forming fungi.</title>
        <authorList>
            <person name="Floudas D."/>
            <person name="Bentzer J."/>
            <person name="Ahren D."/>
            <person name="Johansson T."/>
            <person name="Persson P."/>
            <person name="Tunlid A."/>
        </authorList>
    </citation>
    <scope>NUCLEOTIDE SEQUENCE [LARGE SCALE GENOMIC DNA]</scope>
    <source>
        <strain evidence="4 5">CBS 291.85</strain>
    </source>
</reference>
<dbReference type="SUPFAM" id="SSF51905">
    <property type="entry name" value="FAD/NAD(P)-binding domain"/>
    <property type="match status" value="1"/>
</dbReference>
<dbReference type="PANTHER" id="PTHR11552:SF219">
    <property type="entry name" value="GLUCOSE-METHANOL-CHOLINE OXIDOREDUCTASE N-TERMINAL DOMAIN-CONTAINING PROTEIN"/>
    <property type="match status" value="1"/>
</dbReference>
<feature type="region of interest" description="Disordered" evidence="2">
    <location>
        <begin position="129"/>
        <end position="154"/>
    </location>
</feature>
<dbReference type="Pfam" id="PF00732">
    <property type="entry name" value="GMC_oxred_N"/>
    <property type="match status" value="1"/>
</dbReference>
<dbReference type="GO" id="GO:0050660">
    <property type="term" value="F:flavin adenine dinucleotide binding"/>
    <property type="evidence" value="ECO:0007669"/>
    <property type="project" value="InterPro"/>
</dbReference>
<evidence type="ECO:0000259" key="3">
    <source>
        <dbReference type="Pfam" id="PF00732"/>
    </source>
</evidence>
<dbReference type="GO" id="GO:0016614">
    <property type="term" value="F:oxidoreductase activity, acting on CH-OH group of donors"/>
    <property type="evidence" value="ECO:0007669"/>
    <property type="project" value="InterPro"/>
</dbReference>
<dbReference type="OrthoDB" id="269227at2759"/>
<gene>
    <name evidence="4" type="ORF">D9758_007516</name>
</gene>
<dbReference type="PANTHER" id="PTHR11552">
    <property type="entry name" value="GLUCOSE-METHANOL-CHOLINE GMC OXIDOREDUCTASE"/>
    <property type="match status" value="1"/>
</dbReference>
<feature type="domain" description="Glucose-methanol-choline oxidoreductase N-terminal" evidence="3">
    <location>
        <begin position="13"/>
        <end position="229"/>
    </location>
</feature>
<dbReference type="EMBL" id="JAACJM010000050">
    <property type="protein sequence ID" value="KAF5357713.1"/>
    <property type="molecule type" value="Genomic_DNA"/>
</dbReference>
<comment type="similarity">
    <text evidence="1">Belongs to the GMC oxidoreductase family.</text>
</comment>
<proteinExistence type="inferred from homology"/>
<accession>A0A8H5LHX0</accession>
<dbReference type="AlphaFoldDB" id="A0A8H5LHX0"/>
<evidence type="ECO:0000313" key="4">
    <source>
        <dbReference type="EMBL" id="KAF5357713.1"/>
    </source>
</evidence>
<sequence length="242" mass="26446">MILLDSSFHLQFTGGTAGCVLAPRLSENPKNSVLLERGPVVDCWRSSVPLVSSNFSDQKAPVYKWQSAPLQALNGKQLTMVTGKALGGSTKINGLIYHRSVPGEYNAWQDAGRKNWSWQHVEPFFKKSEDSLSHGTSPSHGTKEPWQNQSTKKDHFPSVRTNIKIATQFGVSLLTEANDPGAPVVACTSLDAAIDRGSHRCSTDAAFLPRSLVSRRRNLDICTRTICTSLDIKDGNPLEVNG</sequence>
<evidence type="ECO:0000256" key="2">
    <source>
        <dbReference type="SAM" id="MobiDB-lite"/>
    </source>
</evidence>
<dbReference type="InterPro" id="IPR000172">
    <property type="entry name" value="GMC_OxRdtase_N"/>
</dbReference>
<keyword evidence="5" id="KW-1185">Reference proteome</keyword>